<reference evidence="7 8" key="1">
    <citation type="journal article" date="2018" name="Evol. Lett.">
        <title>Horizontal gene cluster transfer increased hallucinogenic mushroom diversity.</title>
        <authorList>
            <person name="Reynolds H.T."/>
            <person name="Vijayakumar V."/>
            <person name="Gluck-Thaler E."/>
            <person name="Korotkin H.B."/>
            <person name="Matheny P.B."/>
            <person name="Slot J.C."/>
        </authorList>
    </citation>
    <scope>NUCLEOTIDE SEQUENCE [LARGE SCALE GENOMIC DNA]</scope>
    <source>
        <strain evidence="7 8">2629</strain>
    </source>
</reference>
<dbReference type="GO" id="GO:0008270">
    <property type="term" value="F:zinc ion binding"/>
    <property type="evidence" value="ECO:0007669"/>
    <property type="project" value="UniProtKB-KW"/>
</dbReference>
<keyword evidence="8" id="KW-1185">Reference proteome</keyword>
<feature type="compositionally biased region" description="Low complexity" evidence="5">
    <location>
        <begin position="792"/>
        <end position="801"/>
    </location>
</feature>
<feature type="compositionally biased region" description="Low complexity" evidence="5">
    <location>
        <begin position="1119"/>
        <end position="1130"/>
    </location>
</feature>
<evidence type="ECO:0000256" key="4">
    <source>
        <dbReference type="PROSITE-ProRule" id="PRU00175"/>
    </source>
</evidence>
<feature type="compositionally biased region" description="Polar residues" evidence="5">
    <location>
        <begin position="36"/>
        <end position="45"/>
    </location>
</feature>
<feature type="compositionally biased region" description="Low complexity" evidence="5">
    <location>
        <begin position="142"/>
        <end position="157"/>
    </location>
</feature>
<feature type="compositionally biased region" description="Pro residues" evidence="5">
    <location>
        <begin position="690"/>
        <end position="704"/>
    </location>
</feature>
<dbReference type="SMART" id="SM00184">
    <property type="entry name" value="RING"/>
    <property type="match status" value="2"/>
</dbReference>
<name>A0A409YXP9_9AGAR</name>
<proteinExistence type="predicted"/>
<feature type="domain" description="RING-type" evidence="6">
    <location>
        <begin position="554"/>
        <end position="586"/>
    </location>
</feature>
<feature type="compositionally biased region" description="Basic and acidic residues" evidence="5">
    <location>
        <begin position="600"/>
        <end position="617"/>
    </location>
</feature>
<feature type="compositionally biased region" description="Acidic residues" evidence="5">
    <location>
        <begin position="57"/>
        <end position="70"/>
    </location>
</feature>
<feature type="compositionally biased region" description="Low complexity" evidence="5">
    <location>
        <begin position="223"/>
        <end position="233"/>
    </location>
</feature>
<feature type="region of interest" description="Disordered" evidence="5">
    <location>
        <begin position="1161"/>
        <end position="1204"/>
    </location>
</feature>
<feature type="compositionally biased region" description="Acidic residues" evidence="5">
    <location>
        <begin position="618"/>
        <end position="629"/>
    </location>
</feature>
<evidence type="ECO:0000256" key="2">
    <source>
        <dbReference type="ARBA" id="ARBA00022771"/>
    </source>
</evidence>
<feature type="compositionally biased region" description="Polar residues" evidence="5">
    <location>
        <begin position="266"/>
        <end position="279"/>
    </location>
</feature>
<feature type="compositionally biased region" description="Polar residues" evidence="5">
    <location>
        <begin position="202"/>
        <end position="221"/>
    </location>
</feature>
<keyword evidence="2 4" id="KW-0863">Zinc-finger</keyword>
<keyword evidence="1" id="KW-0479">Metal-binding</keyword>
<comment type="caution">
    <text evidence="7">The sequence shown here is derived from an EMBL/GenBank/DDBJ whole genome shotgun (WGS) entry which is preliminary data.</text>
</comment>
<feature type="region of interest" description="Disordered" evidence="5">
    <location>
        <begin position="785"/>
        <end position="814"/>
    </location>
</feature>
<feature type="compositionally biased region" description="Low complexity" evidence="5">
    <location>
        <begin position="861"/>
        <end position="881"/>
    </location>
</feature>
<dbReference type="STRING" id="181874.A0A409YXP9"/>
<sequence>MDNRDASQLHLSSDIDVDMQSSETAVADASSHHEANYQTVDVPSSNDDDMPALIEVSDSDDDTDNDDEAVDQQAHQVEMSTAPEVTPAPTAPSLPTFDFRRGFLNRPMDSPLSMRSSNRRARVDDDEDAERDRRHPSQRVGTPSAAPSTTAPTPTVHTHAFAHTPAGVFPLPAHLTRTVGSIIESLFPGTTNSQAAHPPFTTPDNNNVTASRIPSSSNVDVTNAGASSSGSNNHAQPESSSSERRTFLSSSASEPALSSSSRPENPATTEPQGVPTQGNAVPPAFNTRSNIFGVPMNFRMRTLPDGGIALSGVAIHGDEDANNAQPAPSANPPPNPTNATPVPPTNANDARTPGNGNAAPPPRVRPGLNFGIALGGQLQALAGMPGLSFGPPPTAPAPNPNPAGNGAPPPMMNLPPFMGGQFNFNLGGFNFGDLMEEKEDPERAKKLVEGLEEVPVGLVRRLERVGGMGGGMGESEDKGGDGGCAICWERLLIEDEVVEEEEQDVAEKVDKGKHKVTVEEVPDPDAPIEEDIVMQAAESSLQEEKEEEKKSQYPKIVSLPCAHVFHADCLIPWFSRPRHTTCPTCRFNIDPDNLTYVSRRQRERERRARERAERGEPPEAEPEPEEDMFGDMGGRGIMVDLLQMIASGARLREAVARRGGVVGNQAPRPAAQEGPRDAAEPAQDAVPVNNTPPPATPDPAPRPAPGATGIQTPQGAVNVQYMPIPIVVPVPIPAGGSGLRNGTQYISLLGYRLRFSSSVRRRIRRGRLILRAEWIADAFRNLPTGTTAPPQAGSGNAASGEGSQGTPGDYPPVIVLPPLGPGTYVISHHLVPSFVINVPTVPLRSPQAQATATPTVPPAAPAADGAQQPQAQPPRQQARPTPSEYLATMALHELLWPEPRRRRAHQNPPPTGHPPFPWDLLFGGPVPAPEAGAQPPTVPNSPTAEQPAAENQGANNNNNQPFTQVVQVSFDVLFPGLPLPGAVNASPGINIRNVNTNVMGAGDPVGDAAGDDEGGDMVVVMEGILGDHDDPASPTAEDNTQPPQPAQQPQRAQEAPQQHIPRFLSHLFAGPLAAGGAAAPGGGAMTLGQMLRSMREGQAAPAPNADAGTQTPAQPPAATPAGQPPTQTAGSPRAAAPAGFRTFNSINDLMDAVPIIGDAAGGPAGARTNQPVPQFPIGTETLRQRRNRSSRRENRTWTPPPPPGLTLRERIEKKEREAGLRCFDVSCCLAPTDDDVEVSDLAAPMKQLSIKGRDKSEVCMHRFHSSCLVTSERVALKGADVIVGEDGGVEVTCPVCRHVGSVTQQEWDEGVKALL</sequence>
<dbReference type="InterPro" id="IPR001841">
    <property type="entry name" value="Znf_RING"/>
</dbReference>
<feature type="compositionally biased region" description="Low complexity" evidence="5">
    <location>
        <begin position="247"/>
        <end position="264"/>
    </location>
</feature>
<dbReference type="InterPro" id="IPR013083">
    <property type="entry name" value="Znf_RING/FYVE/PHD"/>
</dbReference>
<dbReference type="PROSITE" id="PS50089">
    <property type="entry name" value="ZF_RING_2"/>
    <property type="match status" value="1"/>
</dbReference>
<feature type="region of interest" description="Disordered" evidence="5">
    <location>
        <begin position="1095"/>
        <end position="1138"/>
    </location>
</feature>
<dbReference type="Pfam" id="PF13639">
    <property type="entry name" value="zf-RING_2"/>
    <property type="match status" value="1"/>
</dbReference>
<dbReference type="Gene3D" id="3.30.40.10">
    <property type="entry name" value="Zinc/RING finger domain, C3HC4 (zinc finger)"/>
    <property type="match status" value="1"/>
</dbReference>
<evidence type="ECO:0000256" key="1">
    <source>
        <dbReference type="ARBA" id="ARBA00022723"/>
    </source>
</evidence>
<feature type="compositionally biased region" description="Low complexity" evidence="5">
    <location>
        <begin position="944"/>
        <end position="960"/>
    </location>
</feature>
<feature type="region of interest" description="Disordered" evidence="5">
    <location>
        <begin position="1"/>
        <end position="157"/>
    </location>
</feature>
<feature type="compositionally biased region" description="Pro residues" evidence="5">
    <location>
        <begin position="907"/>
        <end position="917"/>
    </location>
</feature>
<dbReference type="EMBL" id="NHTK01000341">
    <property type="protein sequence ID" value="PPR07769.1"/>
    <property type="molecule type" value="Genomic_DNA"/>
</dbReference>
<protein>
    <recommendedName>
        <fullName evidence="6">RING-type domain-containing protein</fullName>
    </recommendedName>
</protein>
<dbReference type="SUPFAM" id="SSF57850">
    <property type="entry name" value="RING/U-box"/>
    <property type="match status" value="1"/>
</dbReference>
<feature type="compositionally biased region" description="Low complexity" evidence="5">
    <location>
        <begin position="1047"/>
        <end position="1057"/>
    </location>
</feature>
<evidence type="ECO:0000313" key="7">
    <source>
        <dbReference type="EMBL" id="PPR07769.1"/>
    </source>
</evidence>
<dbReference type="Proteomes" id="UP000284842">
    <property type="component" value="Unassembled WGS sequence"/>
</dbReference>
<dbReference type="OrthoDB" id="8062037at2759"/>
<feature type="region of interest" description="Disordered" evidence="5">
    <location>
        <begin position="190"/>
        <end position="286"/>
    </location>
</feature>
<feature type="region of interest" description="Disordered" evidence="5">
    <location>
        <begin position="318"/>
        <end position="370"/>
    </location>
</feature>
<evidence type="ECO:0000256" key="3">
    <source>
        <dbReference type="ARBA" id="ARBA00022833"/>
    </source>
</evidence>
<feature type="compositionally biased region" description="Pro residues" evidence="5">
    <location>
        <begin position="329"/>
        <end position="344"/>
    </location>
</feature>
<feature type="region of interest" description="Disordered" evidence="5">
    <location>
        <begin position="1025"/>
        <end position="1057"/>
    </location>
</feature>
<evidence type="ECO:0000313" key="8">
    <source>
        <dbReference type="Proteomes" id="UP000284842"/>
    </source>
</evidence>
<feature type="region of interest" description="Disordered" evidence="5">
    <location>
        <begin position="660"/>
        <end position="712"/>
    </location>
</feature>
<dbReference type="PANTHER" id="PTHR15710">
    <property type="entry name" value="E3 UBIQUITIN-PROTEIN LIGASE PRAJA"/>
    <property type="match status" value="1"/>
</dbReference>
<feature type="region of interest" description="Disordered" evidence="5">
    <location>
        <begin position="846"/>
        <end position="881"/>
    </location>
</feature>
<organism evidence="7 8">
    <name type="scientific">Panaeolus cyanescens</name>
    <dbReference type="NCBI Taxonomy" id="181874"/>
    <lineage>
        <taxon>Eukaryota</taxon>
        <taxon>Fungi</taxon>
        <taxon>Dikarya</taxon>
        <taxon>Basidiomycota</taxon>
        <taxon>Agaricomycotina</taxon>
        <taxon>Agaricomycetes</taxon>
        <taxon>Agaricomycetidae</taxon>
        <taxon>Agaricales</taxon>
        <taxon>Agaricineae</taxon>
        <taxon>Galeropsidaceae</taxon>
        <taxon>Panaeolus</taxon>
    </lineage>
</organism>
<dbReference type="InParanoid" id="A0A409YXP9"/>
<feature type="region of interest" description="Disordered" evidence="5">
    <location>
        <begin position="384"/>
        <end position="414"/>
    </location>
</feature>
<accession>A0A409YXP9</accession>
<feature type="compositionally biased region" description="Pro residues" evidence="5">
    <location>
        <begin position="390"/>
        <end position="413"/>
    </location>
</feature>
<evidence type="ECO:0000256" key="5">
    <source>
        <dbReference type="SAM" id="MobiDB-lite"/>
    </source>
</evidence>
<feature type="region of interest" description="Disordered" evidence="5">
    <location>
        <begin position="901"/>
        <end position="960"/>
    </location>
</feature>
<evidence type="ECO:0000259" key="6">
    <source>
        <dbReference type="PROSITE" id="PS50089"/>
    </source>
</evidence>
<keyword evidence="3" id="KW-0862">Zinc</keyword>
<feature type="region of interest" description="Disordered" evidence="5">
    <location>
        <begin position="600"/>
        <end position="630"/>
    </location>
</feature>
<gene>
    <name evidence="7" type="ORF">CVT24_003720</name>
</gene>